<sequence>MPSSHTPSLNSINENSCYDIKGHYRLVLMGAACVGKTAIVHQFLYEQFPSEYSPTVEELYRGEYDVGNTGLILDILDTSGTYEFPAMRKLAVDTGDAFILVYAINDDESFEEVGRLRQLLMDSKQSNVPIVVVGNKCDLEKQRVVQKEVADTIVAIDWENRFVEASAKENINIVRIFQELLVQANFPYDLNPAVQKRRTSFPHCALPKTNNNVTKNKKIKRKSCSVS</sequence>
<dbReference type="PRINTS" id="PR00449">
    <property type="entry name" value="RASTRNSFRMNG"/>
</dbReference>
<dbReference type="GO" id="GO:0005886">
    <property type="term" value="C:plasma membrane"/>
    <property type="evidence" value="ECO:0007669"/>
    <property type="project" value="UniProtKB-SubCell"/>
</dbReference>
<proteinExistence type="inferred from homology"/>
<evidence type="ECO:0000256" key="1">
    <source>
        <dbReference type="ARBA" id="ARBA00004193"/>
    </source>
</evidence>
<reference evidence="10 11" key="1">
    <citation type="submission" date="2013-11" db="EMBL/GenBank/DDBJ databases">
        <title>Genome sequencing of Stegodyphus mimosarum.</title>
        <authorList>
            <person name="Bechsgaard J."/>
        </authorList>
    </citation>
    <scope>NUCLEOTIDE SEQUENCE [LARGE SCALE GENOMIC DNA]</scope>
</reference>
<keyword evidence="8" id="KW-0636">Prenylation</keyword>
<dbReference type="InterPro" id="IPR052236">
    <property type="entry name" value="Small_GTPase_RasD"/>
</dbReference>
<dbReference type="SMART" id="SM00174">
    <property type="entry name" value="RHO"/>
    <property type="match status" value="1"/>
</dbReference>
<evidence type="ECO:0000256" key="5">
    <source>
        <dbReference type="ARBA" id="ARBA00023134"/>
    </source>
</evidence>
<keyword evidence="11" id="KW-1185">Reference proteome</keyword>
<comment type="subcellular location">
    <subcellularLocation>
        <location evidence="1">Cell membrane</location>
        <topology evidence="1">Lipid-anchor</topology>
    </subcellularLocation>
</comment>
<dbReference type="OMA" id="WLSPALC"/>
<dbReference type="FunFam" id="3.40.50.300:FF:000475">
    <property type="entry name" value="GTP-binding protein Rhes"/>
    <property type="match status" value="1"/>
</dbReference>
<keyword evidence="6" id="KW-0472">Membrane</keyword>
<accession>A0A087TY21</accession>
<evidence type="ECO:0000256" key="8">
    <source>
        <dbReference type="ARBA" id="ARBA00023289"/>
    </source>
</evidence>
<dbReference type="SMART" id="SM00175">
    <property type="entry name" value="RAB"/>
    <property type="match status" value="1"/>
</dbReference>
<name>A0A087TY21_STEMI</name>
<dbReference type="PROSITE" id="PS51419">
    <property type="entry name" value="RAB"/>
    <property type="match status" value="1"/>
</dbReference>
<dbReference type="EMBL" id="KK117271">
    <property type="protein sequence ID" value="KFM70010.1"/>
    <property type="molecule type" value="Genomic_DNA"/>
</dbReference>
<evidence type="ECO:0000313" key="10">
    <source>
        <dbReference type="EMBL" id="KFM70010.1"/>
    </source>
</evidence>
<evidence type="ECO:0000256" key="3">
    <source>
        <dbReference type="ARBA" id="ARBA00022481"/>
    </source>
</evidence>
<evidence type="ECO:0008006" key="12">
    <source>
        <dbReference type="Google" id="ProtNLM"/>
    </source>
</evidence>
<dbReference type="NCBIfam" id="TIGR00231">
    <property type="entry name" value="small_GTP"/>
    <property type="match status" value="1"/>
</dbReference>
<dbReference type="PANTHER" id="PTHR46149:SF7">
    <property type="entry name" value="GTP-BINDING PROTEIN DI-RAS2"/>
    <property type="match status" value="1"/>
</dbReference>
<dbReference type="GO" id="GO:0005525">
    <property type="term" value="F:GTP binding"/>
    <property type="evidence" value="ECO:0007669"/>
    <property type="project" value="UniProtKB-KW"/>
</dbReference>
<keyword evidence="3" id="KW-0488">Methylation</keyword>
<dbReference type="InterPro" id="IPR027417">
    <property type="entry name" value="P-loop_NTPase"/>
</dbReference>
<dbReference type="InterPro" id="IPR001806">
    <property type="entry name" value="Small_GTPase"/>
</dbReference>
<dbReference type="GO" id="GO:0003924">
    <property type="term" value="F:GTPase activity"/>
    <property type="evidence" value="ECO:0007669"/>
    <property type="project" value="InterPro"/>
</dbReference>
<dbReference type="SUPFAM" id="SSF52540">
    <property type="entry name" value="P-loop containing nucleoside triphosphate hydrolases"/>
    <property type="match status" value="1"/>
</dbReference>
<dbReference type="AlphaFoldDB" id="A0A087TY21"/>
<evidence type="ECO:0000256" key="7">
    <source>
        <dbReference type="ARBA" id="ARBA00023288"/>
    </source>
</evidence>
<keyword evidence="7" id="KW-0449">Lipoprotein</keyword>
<dbReference type="Pfam" id="PF00071">
    <property type="entry name" value="Ras"/>
    <property type="match status" value="1"/>
</dbReference>
<dbReference type="STRING" id="407821.A0A087TY21"/>
<dbReference type="Gene3D" id="3.40.50.300">
    <property type="entry name" value="P-loop containing nucleotide triphosphate hydrolases"/>
    <property type="match status" value="1"/>
</dbReference>
<keyword evidence="2" id="KW-1003">Cell membrane</keyword>
<evidence type="ECO:0000256" key="2">
    <source>
        <dbReference type="ARBA" id="ARBA00022475"/>
    </source>
</evidence>
<keyword evidence="4" id="KW-0547">Nucleotide-binding</keyword>
<comment type="similarity">
    <text evidence="9">Belongs to the small GTPase superfamily. RasD family.</text>
</comment>
<evidence type="ECO:0000313" key="11">
    <source>
        <dbReference type="Proteomes" id="UP000054359"/>
    </source>
</evidence>
<dbReference type="SMART" id="SM00173">
    <property type="entry name" value="RAS"/>
    <property type="match status" value="1"/>
</dbReference>
<evidence type="ECO:0000256" key="6">
    <source>
        <dbReference type="ARBA" id="ARBA00023136"/>
    </source>
</evidence>
<dbReference type="OrthoDB" id="265044at2759"/>
<organism evidence="10 11">
    <name type="scientific">Stegodyphus mimosarum</name>
    <name type="common">African social velvet spider</name>
    <dbReference type="NCBI Taxonomy" id="407821"/>
    <lineage>
        <taxon>Eukaryota</taxon>
        <taxon>Metazoa</taxon>
        <taxon>Ecdysozoa</taxon>
        <taxon>Arthropoda</taxon>
        <taxon>Chelicerata</taxon>
        <taxon>Arachnida</taxon>
        <taxon>Araneae</taxon>
        <taxon>Araneomorphae</taxon>
        <taxon>Entelegynae</taxon>
        <taxon>Eresoidea</taxon>
        <taxon>Eresidae</taxon>
        <taxon>Stegodyphus</taxon>
    </lineage>
</organism>
<protein>
    <recommendedName>
        <fullName evidence="12">GTP-binding protein Rhes</fullName>
    </recommendedName>
</protein>
<dbReference type="InterPro" id="IPR005225">
    <property type="entry name" value="Small_GTP-bd"/>
</dbReference>
<evidence type="ECO:0000256" key="4">
    <source>
        <dbReference type="ARBA" id="ARBA00022741"/>
    </source>
</evidence>
<dbReference type="PANTHER" id="PTHR46149">
    <property type="entry name" value="MIP08469P"/>
    <property type="match status" value="1"/>
</dbReference>
<keyword evidence="5" id="KW-0342">GTP-binding</keyword>
<dbReference type="PROSITE" id="PS51421">
    <property type="entry name" value="RAS"/>
    <property type="match status" value="1"/>
</dbReference>
<dbReference type="Proteomes" id="UP000054359">
    <property type="component" value="Unassembled WGS sequence"/>
</dbReference>
<evidence type="ECO:0000256" key="9">
    <source>
        <dbReference type="ARBA" id="ARBA00038061"/>
    </source>
</evidence>
<gene>
    <name evidence="10" type="ORF">X975_10142</name>
</gene>
<feature type="non-terminal residue" evidence="10">
    <location>
        <position position="227"/>
    </location>
</feature>